<evidence type="ECO:0000256" key="1">
    <source>
        <dbReference type="SAM" id="MobiDB-lite"/>
    </source>
</evidence>
<name>A0A7S7NV26_PALFE</name>
<organism evidence="3 4">
    <name type="scientific">Paludibaculum fermentans</name>
    <dbReference type="NCBI Taxonomy" id="1473598"/>
    <lineage>
        <taxon>Bacteria</taxon>
        <taxon>Pseudomonadati</taxon>
        <taxon>Acidobacteriota</taxon>
        <taxon>Terriglobia</taxon>
        <taxon>Bryobacterales</taxon>
        <taxon>Bryobacteraceae</taxon>
        <taxon>Paludibaculum</taxon>
    </lineage>
</organism>
<keyword evidence="3" id="KW-0413">Isomerase</keyword>
<dbReference type="InterPro" id="IPR013022">
    <property type="entry name" value="Xyl_isomerase-like_TIM-brl"/>
</dbReference>
<dbReference type="RefSeq" id="WP_194451933.1">
    <property type="nucleotide sequence ID" value="NZ_CP063849.1"/>
</dbReference>
<dbReference type="EMBL" id="CP063849">
    <property type="protein sequence ID" value="QOY90268.1"/>
    <property type="molecule type" value="Genomic_DNA"/>
</dbReference>
<dbReference type="Pfam" id="PF01261">
    <property type="entry name" value="AP_endonuc_2"/>
    <property type="match status" value="1"/>
</dbReference>
<reference evidence="3 4" key="1">
    <citation type="submission" date="2020-10" db="EMBL/GenBank/DDBJ databases">
        <title>Complete genome sequence of Paludibaculum fermentans P105T, a facultatively anaerobic acidobacterium capable of dissimilatory Fe(III) reduction.</title>
        <authorList>
            <person name="Dedysh S.N."/>
            <person name="Beletsky A.V."/>
            <person name="Kulichevskaya I.S."/>
            <person name="Mardanov A.V."/>
            <person name="Ravin N.V."/>
        </authorList>
    </citation>
    <scope>NUCLEOTIDE SEQUENCE [LARGE SCALE GENOMIC DNA]</scope>
    <source>
        <strain evidence="3 4">P105</strain>
    </source>
</reference>
<dbReference type="PANTHER" id="PTHR12110">
    <property type="entry name" value="HYDROXYPYRUVATE ISOMERASE"/>
    <property type="match status" value="1"/>
</dbReference>
<evidence type="ECO:0000313" key="3">
    <source>
        <dbReference type="EMBL" id="QOY90268.1"/>
    </source>
</evidence>
<dbReference type="AlphaFoldDB" id="A0A7S7NV26"/>
<dbReference type="GO" id="GO:0016853">
    <property type="term" value="F:isomerase activity"/>
    <property type="evidence" value="ECO:0007669"/>
    <property type="project" value="UniProtKB-KW"/>
</dbReference>
<accession>A0A7S7NV26</accession>
<evidence type="ECO:0000259" key="2">
    <source>
        <dbReference type="Pfam" id="PF01261"/>
    </source>
</evidence>
<dbReference type="InterPro" id="IPR036237">
    <property type="entry name" value="Xyl_isomerase-like_sf"/>
</dbReference>
<proteinExistence type="predicted"/>
<evidence type="ECO:0000313" key="4">
    <source>
        <dbReference type="Proteomes" id="UP000593892"/>
    </source>
</evidence>
<dbReference type="SUPFAM" id="SSF51658">
    <property type="entry name" value="Xylose isomerase-like"/>
    <property type="match status" value="1"/>
</dbReference>
<dbReference type="Proteomes" id="UP000593892">
    <property type="component" value="Chromosome"/>
</dbReference>
<feature type="domain" description="Xylose isomerase-like TIM barrel" evidence="2">
    <location>
        <begin position="29"/>
        <end position="277"/>
    </location>
</feature>
<protein>
    <submittedName>
        <fullName evidence="3">Sugar phosphate isomerase/epimerase</fullName>
    </submittedName>
</protein>
<gene>
    <name evidence="3" type="ORF">IRI77_10025</name>
</gene>
<sequence length="316" mass="34667">MAKRISIGSWAYTIGPYASHPVPFGEVCDQLKALGFDGVELGAFPPHPNPGNPNGPDSEWPGAMPEKSQRADLKAELAAKGLALSGIAANLWGEKLINTDDQTKYISEFKRNAEFAQDLGIGGVRVDSVQPPTILRDVDYDVALKRVVSTWKTCAEIAADYGLYVTWEFEPGFAFNKPSDIARVHDGVNKANFGLMYDTCHGQMVGVNGTRQEGTKEVFPNQVEFLRFLTGRINHIHLIDSDNTCHKDAEGNDETSAHPPFGQGAIDFDEVLPALIKASAANHDWWTIDLCFWPDAWKATESCKKAVDKLNARYGG</sequence>
<feature type="region of interest" description="Disordered" evidence="1">
    <location>
        <begin position="42"/>
        <end position="67"/>
    </location>
</feature>
<keyword evidence="4" id="KW-1185">Reference proteome</keyword>
<dbReference type="PANTHER" id="PTHR12110:SF21">
    <property type="entry name" value="XYLOSE ISOMERASE-LIKE TIM BARREL DOMAIN-CONTAINING PROTEIN"/>
    <property type="match status" value="1"/>
</dbReference>
<dbReference type="KEGG" id="pfer:IRI77_10025"/>
<dbReference type="InterPro" id="IPR050312">
    <property type="entry name" value="IolE/XylAMocC-like"/>
</dbReference>
<dbReference type="Gene3D" id="3.20.20.150">
    <property type="entry name" value="Divalent-metal-dependent TIM barrel enzymes"/>
    <property type="match status" value="1"/>
</dbReference>